<dbReference type="Pfam" id="PF13177">
    <property type="entry name" value="DNA_pol3_delta2"/>
    <property type="match status" value="1"/>
</dbReference>
<protein>
    <submittedName>
        <fullName evidence="2">DNA polymerase III subunit delta</fullName>
    </submittedName>
</protein>
<dbReference type="Proteomes" id="UP000885680">
    <property type="component" value="Unassembled WGS sequence"/>
</dbReference>
<evidence type="ECO:0000313" key="2">
    <source>
        <dbReference type="EMBL" id="HEU03058.1"/>
    </source>
</evidence>
<evidence type="ECO:0000256" key="1">
    <source>
        <dbReference type="SAM" id="MobiDB-lite"/>
    </source>
</evidence>
<organism evidence="2 3">
    <name type="scientific">Aurantimonas coralicida</name>
    <dbReference type="NCBI Taxonomy" id="182270"/>
    <lineage>
        <taxon>Bacteria</taxon>
        <taxon>Pseudomonadati</taxon>
        <taxon>Pseudomonadota</taxon>
        <taxon>Alphaproteobacteria</taxon>
        <taxon>Hyphomicrobiales</taxon>
        <taxon>Aurantimonadaceae</taxon>
        <taxon>Aurantimonas</taxon>
    </lineage>
</organism>
<name>A0A9C9NKQ5_9HYPH</name>
<reference evidence="2" key="1">
    <citation type="journal article" date="2020" name="mSystems">
        <title>Genome- and Community-Level Interaction Insights into Carbon Utilization and Element Cycling Functions of Hydrothermarchaeota in Hydrothermal Sediment.</title>
        <authorList>
            <person name="Zhou Z."/>
            <person name="Liu Y."/>
            <person name="Xu W."/>
            <person name="Pan J."/>
            <person name="Luo Z.H."/>
            <person name="Li M."/>
        </authorList>
    </citation>
    <scope>NUCLEOTIDE SEQUENCE</scope>
    <source>
        <strain evidence="2">HyVt-347</strain>
    </source>
</reference>
<proteinExistence type="predicted"/>
<gene>
    <name evidence="2" type="ORF">ENH89_22630</name>
</gene>
<dbReference type="InterPro" id="IPR027417">
    <property type="entry name" value="P-loop_NTPase"/>
</dbReference>
<dbReference type="EMBL" id="DRGN01000320">
    <property type="protein sequence ID" value="HEU03058.1"/>
    <property type="molecule type" value="Genomic_DNA"/>
</dbReference>
<evidence type="ECO:0000313" key="3">
    <source>
        <dbReference type="Proteomes" id="UP000885680"/>
    </source>
</evidence>
<dbReference type="Gene3D" id="3.40.50.300">
    <property type="entry name" value="P-loop containing nucleotide triphosphate hydrolases"/>
    <property type="match status" value="1"/>
</dbReference>
<feature type="non-terminal residue" evidence="2">
    <location>
        <position position="81"/>
    </location>
</feature>
<sequence length="81" mass="8706">MNDLSLETPEAHDDLDGVPSPPATLTLSGHENEWRELVAAGASGRLHHAWLFQGPRGIGKATTAFAFARHLLAGPRPDEPE</sequence>
<feature type="region of interest" description="Disordered" evidence="1">
    <location>
        <begin position="1"/>
        <end position="27"/>
    </location>
</feature>
<comment type="caution">
    <text evidence="2">The sequence shown here is derived from an EMBL/GenBank/DDBJ whole genome shotgun (WGS) entry which is preliminary data.</text>
</comment>
<dbReference type="AlphaFoldDB" id="A0A9C9NKQ5"/>
<accession>A0A9C9NKQ5</accession>
<dbReference type="SUPFAM" id="SSF52540">
    <property type="entry name" value="P-loop containing nucleoside triphosphate hydrolases"/>
    <property type="match status" value="1"/>
</dbReference>